<feature type="region of interest" description="Disordered" evidence="1">
    <location>
        <begin position="1"/>
        <end position="39"/>
    </location>
</feature>
<dbReference type="Proteomes" id="UP000265520">
    <property type="component" value="Unassembled WGS sequence"/>
</dbReference>
<dbReference type="EMBL" id="LXQA010885434">
    <property type="protein sequence ID" value="MCI75549.1"/>
    <property type="molecule type" value="Genomic_DNA"/>
</dbReference>
<evidence type="ECO:0000313" key="2">
    <source>
        <dbReference type="EMBL" id="MCI75549.1"/>
    </source>
</evidence>
<feature type="compositionally biased region" description="Basic and acidic residues" evidence="1">
    <location>
        <begin position="1"/>
        <end position="10"/>
    </location>
</feature>
<feature type="non-terminal residue" evidence="2">
    <location>
        <position position="1"/>
    </location>
</feature>
<protein>
    <submittedName>
        <fullName evidence="2">Uncharacterized protein</fullName>
    </submittedName>
</protein>
<name>A0A392UPH5_9FABA</name>
<evidence type="ECO:0000313" key="3">
    <source>
        <dbReference type="Proteomes" id="UP000265520"/>
    </source>
</evidence>
<accession>A0A392UPH5</accession>
<evidence type="ECO:0000256" key="1">
    <source>
        <dbReference type="SAM" id="MobiDB-lite"/>
    </source>
</evidence>
<proteinExistence type="predicted"/>
<feature type="compositionally biased region" description="Basic residues" evidence="1">
    <location>
        <begin position="24"/>
        <end position="39"/>
    </location>
</feature>
<reference evidence="2 3" key="1">
    <citation type="journal article" date="2018" name="Front. Plant Sci.">
        <title>Red Clover (Trifolium pratense) and Zigzag Clover (T. medium) - A Picture of Genomic Similarities and Differences.</title>
        <authorList>
            <person name="Dluhosova J."/>
            <person name="Istvanek J."/>
            <person name="Nedelnik J."/>
            <person name="Repkova J."/>
        </authorList>
    </citation>
    <scope>NUCLEOTIDE SEQUENCE [LARGE SCALE GENOMIC DNA]</scope>
    <source>
        <strain evidence="3">cv. 10/8</strain>
        <tissue evidence="2">Leaf</tissue>
    </source>
</reference>
<comment type="caution">
    <text evidence="2">The sequence shown here is derived from an EMBL/GenBank/DDBJ whole genome shotgun (WGS) entry which is preliminary data.</text>
</comment>
<keyword evidence="3" id="KW-1185">Reference proteome</keyword>
<dbReference type="AlphaFoldDB" id="A0A392UPH5"/>
<organism evidence="2 3">
    <name type="scientific">Trifolium medium</name>
    <dbReference type="NCBI Taxonomy" id="97028"/>
    <lineage>
        <taxon>Eukaryota</taxon>
        <taxon>Viridiplantae</taxon>
        <taxon>Streptophyta</taxon>
        <taxon>Embryophyta</taxon>
        <taxon>Tracheophyta</taxon>
        <taxon>Spermatophyta</taxon>
        <taxon>Magnoliopsida</taxon>
        <taxon>eudicotyledons</taxon>
        <taxon>Gunneridae</taxon>
        <taxon>Pentapetalae</taxon>
        <taxon>rosids</taxon>
        <taxon>fabids</taxon>
        <taxon>Fabales</taxon>
        <taxon>Fabaceae</taxon>
        <taxon>Papilionoideae</taxon>
        <taxon>50 kb inversion clade</taxon>
        <taxon>NPAAA clade</taxon>
        <taxon>Hologalegina</taxon>
        <taxon>IRL clade</taxon>
        <taxon>Trifolieae</taxon>
        <taxon>Trifolium</taxon>
    </lineage>
</organism>
<sequence length="65" mass="7210">RAAQEPEQKQPPRHNAARGAGHPCARRSYQKKTPKHHTSLRAAQHRLGAAQMPEHAGKCNFHAKA</sequence>